<evidence type="ECO:0000256" key="2">
    <source>
        <dbReference type="RuleBase" id="RU003750"/>
    </source>
</evidence>
<evidence type="ECO:0000313" key="4">
    <source>
        <dbReference type="EMBL" id="KJF44551.1"/>
    </source>
</evidence>
<feature type="transmembrane region" description="Helical" evidence="3">
    <location>
        <begin position="105"/>
        <end position="125"/>
    </location>
</feature>
<dbReference type="RefSeq" id="WP_045026098.1">
    <property type="nucleotide sequence ID" value="NZ_JRHC01000001.1"/>
</dbReference>
<comment type="caution">
    <text evidence="4">The sequence shown here is derived from an EMBL/GenBank/DDBJ whole genome shotgun (WGS) entry which is preliminary data.</text>
</comment>
<gene>
    <name evidence="4" type="ORF">LH29_03465</name>
</gene>
<keyword evidence="1 2" id="KW-0808">Transferase</keyword>
<feature type="transmembrane region" description="Helical" evidence="3">
    <location>
        <begin position="209"/>
        <end position="242"/>
    </location>
</feature>
<dbReference type="AlphaFoldDB" id="A0A0D8JD91"/>
<name>A0A0D8JD91_9BACT</name>
<protein>
    <recommendedName>
        <fullName evidence="6">CDP-diacylglycerol--serine O-phosphatidyltransferase</fullName>
    </recommendedName>
</protein>
<feature type="transmembrane region" description="Helical" evidence="3">
    <location>
        <begin position="72"/>
        <end position="93"/>
    </location>
</feature>
<dbReference type="Gene3D" id="1.20.120.1760">
    <property type="match status" value="1"/>
</dbReference>
<keyword evidence="5" id="KW-1185">Reference proteome</keyword>
<feature type="transmembrane region" description="Helical" evidence="3">
    <location>
        <begin position="137"/>
        <end position="155"/>
    </location>
</feature>
<sequence>MKNIIKQIPNFITTLNLLSGVIATIFAIDGHLIWAGIFICAASVFDFADGLAARALKAYSEIGKQLDSLSDLVSFGVAPGAILFTLLEFSLFGENQPIHEITADWWQWIILFSAFLVPVFGAIRLAKFNVFTSDEPFFRGLPIPSNGIFWASLGLMLEFPKYHDIFQSLYSTKNLVFLGIFMSGMMVINMPMFSLKVKNLRLKDNWYRYLFLAISAILLIVLNVYGLALIILLYIILNVIFYLFKVEF</sequence>
<dbReference type="InterPro" id="IPR048254">
    <property type="entry name" value="CDP_ALCOHOL_P_TRANSF_CS"/>
</dbReference>
<dbReference type="STRING" id="1544798.LH29_03465"/>
<dbReference type="PROSITE" id="PS00379">
    <property type="entry name" value="CDP_ALCOHOL_P_TRANSF"/>
    <property type="match status" value="1"/>
</dbReference>
<feature type="transmembrane region" description="Helical" evidence="3">
    <location>
        <begin position="7"/>
        <end position="26"/>
    </location>
</feature>
<keyword evidence="3" id="KW-0812">Transmembrane</keyword>
<evidence type="ECO:0000256" key="1">
    <source>
        <dbReference type="ARBA" id="ARBA00022679"/>
    </source>
</evidence>
<dbReference type="InterPro" id="IPR043130">
    <property type="entry name" value="CDP-OH_PTrfase_TM_dom"/>
</dbReference>
<keyword evidence="3" id="KW-1133">Transmembrane helix</keyword>
<dbReference type="EMBL" id="JRHC01000001">
    <property type="protein sequence ID" value="KJF44551.1"/>
    <property type="molecule type" value="Genomic_DNA"/>
</dbReference>
<dbReference type="GO" id="GO:0008654">
    <property type="term" value="P:phospholipid biosynthetic process"/>
    <property type="evidence" value="ECO:0007669"/>
    <property type="project" value="InterPro"/>
</dbReference>
<evidence type="ECO:0000256" key="3">
    <source>
        <dbReference type="SAM" id="Phobius"/>
    </source>
</evidence>
<dbReference type="InterPro" id="IPR000462">
    <property type="entry name" value="CDP-OH_P_trans"/>
</dbReference>
<comment type="similarity">
    <text evidence="2">Belongs to the CDP-alcohol phosphatidyltransferase class-I family.</text>
</comment>
<dbReference type="Proteomes" id="UP000032544">
    <property type="component" value="Unassembled WGS sequence"/>
</dbReference>
<feature type="transmembrane region" description="Helical" evidence="3">
    <location>
        <begin position="32"/>
        <end position="52"/>
    </location>
</feature>
<proteinExistence type="inferred from homology"/>
<keyword evidence="3" id="KW-0472">Membrane</keyword>
<organism evidence="4 5">
    <name type="scientific">Draconibacterium sediminis</name>
    <dbReference type="NCBI Taxonomy" id="1544798"/>
    <lineage>
        <taxon>Bacteria</taxon>
        <taxon>Pseudomonadati</taxon>
        <taxon>Bacteroidota</taxon>
        <taxon>Bacteroidia</taxon>
        <taxon>Marinilabiliales</taxon>
        <taxon>Prolixibacteraceae</taxon>
        <taxon>Draconibacterium</taxon>
    </lineage>
</organism>
<reference evidence="4 5" key="1">
    <citation type="submission" date="2014-09" db="EMBL/GenBank/DDBJ databases">
        <title>Draft Genome Sequence of Draconibacterium sp. JN14CK-3.</title>
        <authorList>
            <person name="Dong C."/>
            <person name="Lai Q."/>
            <person name="Shao Z."/>
        </authorList>
    </citation>
    <scope>NUCLEOTIDE SEQUENCE [LARGE SCALE GENOMIC DNA]</scope>
    <source>
        <strain evidence="4 5">JN14CK-3</strain>
    </source>
</reference>
<dbReference type="GO" id="GO:0016020">
    <property type="term" value="C:membrane"/>
    <property type="evidence" value="ECO:0007669"/>
    <property type="project" value="InterPro"/>
</dbReference>
<evidence type="ECO:0008006" key="6">
    <source>
        <dbReference type="Google" id="ProtNLM"/>
    </source>
</evidence>
<dbReference type="PATRIC" id="fig|1544798.3.peg.713"/>
<evidence type="ECO:0000313" key="5">
    <source>
        <dbReference type="Proteomes" id="UP000032544"/>
    </source>
</evidence>
<dbReference type="GO" id="GO:0016780">
    <property type="term" value="F:phosphotransferase activity, for other substituted phosphate groups"/>
    <property type="evidence" value="ECO:0007669"/>
    <property type="project" value="InterPro"/>
</dbReference>
<dbReference type="Pfam" id="PF01066">
    <property type="entry name" value="CDP-OH_P_transf"/>
    <property type="match status" value="1"/>
</dbReference>
<accession>A0A0D8JD91</accession>
<feature type="transmembrane region" description="Helical" evidence="3">
    <location>
        <begin position="175"/>
        <end position="197"/>
    </location>
</feature>